<evidence type="ECO:0000313" key="2">
    <source>
        <dbReference type="EMBL" id="KAJ1091310.1"/>
    </source>
</evidence>
<feature type="compositionally biased region" description="Basic and acidic residues" evidence="1">
    <location>
        <begin position="294"/>
        <end position="323"/>
    </location>
</feature>
<name>A0AAV7LUL4_PLEWA</name>
<organism evidence="2 3">
    <name type="scientific">Pleurodeles waltl</name>
    <name type="common">Iberian ribbed newt</name>
    <dbReference type="NCBI Taxonomy" id="8319"/>
    <lineage>
        <taxon>Eukaryota</taxon>
        <taxon>Metazoa</taxon>
        <taxon>Chordata</taxon>
        <taxon>Craniata</taxon>
        <taxon>Vertebrata</taxon>
        <taxon>Euteleostomi</taxon>
        <taxon>Amphibia</taxon>
        <taxon>Batrachia</taxon>
        <taxon>Caudata</taxon>
        <taxon>Salamandroidea</taxon>
        <taxon>Salamandridae</taxon>
        <taxon>Pleurodelinae</taxon>
        <taxon>Pleurodeles</taxon>
    </lineage>
</organism>
<evidence type="ECO:0000256" key="1">
    <source>
        <dbReference type="SAM" id="MobiDB-lite"/>
    </source>
</evidence>
<sequence length="461" mass="51431">MAEGYVFAGGEDGVERVSGDVGGGVHQLLEAEVGEVVEQGGGVGVVVLFQMEVEVAEEDVVRRGEGVRGDEVSDGVAEEGARSGGTVDEGTSEGGPGVCADLEVQVFGGEGGVFGGGGDVDGVFEDNGDSSSYLVGAVFPGNLVAFGDGYGDVGGRGGVHPGLSDGDVWCGGVQEVPEFNGVLVGGSCVDQDAFEVFDGAWAGGRDGFAVEVREVRETSQEQEGRRGKIQGEGERRRGAEERRAEERRSQKKVKKRRSGRSEERRSQKKVKKRSGRSEERRSYKKVKKRSRRGKITEEGKEEEERRAAERRAKKRDTEEESTRRSRCRGERKKHPGEEHMKTEDGEQGRKKSTDEEYRRAQRKIRDEGEEEKVKEEEEQKKEERRSQKKVKKKSGRSEERRSQKKVKKKRSRRGKITEEGKEEEERRAAERRAKKRDTEEESTRRSRCRGERKKHTGEEHR</sequence>
<proteinExistence type="predicted"/>
<feature type="compositionally biased region" description="Basic and acidic residues" evidence="1">
    <location>
        <begin position="335"/>
        <end position="385"/>
    </location>
</feature>
<keyword evidence="3" id="KW-1185">Reference proteome</keyword>
<evidence type="ECO:0000313" key="3">
    <source>
        <dbReference type="Proteomes" id="UP001066276"/>
    </source>
</evidence>
<feature type="compositionally biased region" description="Basic and acidic residues" evidence="1">
    <location>
        <begin position="415"/>
        <end position="444"/>
    </location>
</feature>
<feature type="region of interest" description="Disordered" evidence="1">
    <location>
        <begin position="215"/>
        <end position="461"/>
    </location>
</feature>
<feature type="compositionally biased region" description="Basic and acidic residues" evidence="1">
    <location>
        <begin position="215"/>
        <end position="248"/>
    </location>
</feature>
<feature type="compositionally biased region" description="Basic residues" evidence="1">
    <location>
        <begin position="324"/>
        <end position="334"/>
    </location>
</feature>
<feature type="compositionally biased region" description="Basic residues" evidence="1">
    <location>
        <begin position="402"/>
        <end position="414"/>
    </location>
</feature>
<protein>
    <submittedName>
        <fullName evidence="2">Uncharacterized protein</fullName>
    </submittedName>
</protein>
<feature type="region of interest" description="Disordered" evidence="1">
    <location>
        <begin position="64"/>
        <end position="95"/>
    </location>
</feature>
<dbReference type="AlphaFoldDB" id="A0AAV7LUL4"/>
<dbReference type="EMBL" id="JANPWB010000015">
    <property type="protein sequence ID" value="KAJ1091310.1"/>
    <property type="molecule type" value="Genomic_DNA"/>
</dbReference>
<comment type="caution">
    <text evidence="2">The sequence shown here is derived from an EMBL/GenBank/DDBJ whole genome shotgun (WGS) entry which is preliminary data.</text>
</comment>
<gene>
    <name evidence="2" type="ORF">NDU88_004437</name>
</gene>
<accession>A0AAV7LUL4</accession>
<dbReference type="Proteomes" id="UP001066276">
    <property type="component" value="Chromosome 11"/>
</dbReference>
<feature type="compositionally biased region" description="Basic residues" evidence="1">
    <location>
        <begin position="249"/>
        <end position="258"/>
    </location>
</feature>
<feature type="compositionally biased region" description="Basic residues" evidence="1">
    <location>
        <begin position="445"/>
        <end position="455"/>
    </location>
</feature>
<feature type="compositionally biased region" description="Basic residues" evidence="1">
    <location>
        <begin position="282"/>
        <end position="293"/>
    </location>
</feature>
<reference evidence="2" key="1">
    <citation type="journal article" date="2022" name="bioRxiv">
        <title>Sequencing and chromosome-scale assembly of the giantPleurodeles waltlgenome.</title>
        <authorList>
            <person name="Brown T."/>
            <person name="Elewa A."/>
            <person name="Iarovenko S."/>
            <person name="Subramanian E."/>
            <person name="Araus A.J."/>
            <person name="Petzold A."/>
            <person name="Susuki M."/>
            <person name="Suzuki K.-i.T."/>
            <person name="Hayashi T."/>
            <person name="Toyoda A."/>
            <person name="Oliveira C."/>
            <person name="Osipova E."/>
            <person name="Leigh N.D."/>
            <person name="Simon A."/>
            <person name="Yun M.H."/>
        </authorList>
    </citation>
    <scope>NUCLEOTIDE SEQUENCE</scope>
    <source>
        <strain evidence="2">20211129_DDA</strain>
        <tissue evidence="2">Liver</tissue>
    </source>
</reference>